<evidence type="ECO:0000256" key="4">
    <source>
        <dbReference type="ARBA" id="ARBA00023004"/>
    </source>
</evidence>
<dbReference type="InterPro" id="IPR023885">
    <property type="entry name" value="4Fe4S-binding_SPASM_dom"/>
</dbReference>
<name>D3RYG7_FERPA</name>
<keyword evidence="2" id="KW-0949">S-adenosyl-L-methionine</keyword>
<dbReference type="SFLD" id="SFLDS00029">
    <property type="entry name" value="Radical_SAM"/>
    <property type="match status" value="1"/>
</dbReference>
<dbReference type="OrthoDB" id="30736at2157"/>
<organism evidence="7 8">
    <name type="scientific">Ferroglobus placidus (strain DSM 10642 / AEDII12DO)</name>
    <dbReference type="NCBI Taxonomy" id="589924"/>
    <lineage>
        <taxon>Archaea</taxon>
        <taxon>Methanobacteriati</taxon>
        <taxon>Methanobacteriota</taxon>
        <taxon>Archaeoglobi</taxon>
        <taxon>Archaeoglobales</taxon>
        <taxon>Archaeoglobaceae</taxon>
        <taxon>Ferroglobus</taxon>
    </lineage>
</organism>
<dbReference type="Pfam" id="PF04055">
    <property type="entry name" value="Radical_SAM"/>
    <property type="match status" value="1"/>
</dbReference>
<sequence>MMFIVFTTARCNLKCAYCGGLDESVMPMDVTYRLEDLVNFIESDKNPSIAFYGGEPLLNVEFVKKVMDKINAEHYVLQTNGLLLKKLGKDYLKRFSTILVSIDGRKNVTEFYKGRVYDKILENVSWLKKFYEGELIARMVASDKTDIYLDVMHLLRLNLFTRIHWQIDAIWGELRKESFERWSEKYKLGLRKLVNELKEKPEIFFKVVPFAGVLSGLEHGNLLKPPCGSGSESFAVTTDGRVVACPVCSELEWNNVGTIYDDPKSLRKVEPLEPCPSCDLFNVCGSRCLFSNRERLWGDWGFEKLCELTRTLVEELEKVRVEVKEKGYGIPLYPPYLNTTEIIP</sequence>
<comment type="cofactor">
    <cofactor evidence="1">
        <name>[4Fe-4S] cluster</name>
        <dbReference type="ChEBI" id="CHEBI:49883"/>
    </cofactor>
</comment>
<keyword evidence="8" id="KW-1185">Reference proteome</keyword>
<dbReference type="InterPro" id="IPR058240">
    <property type="entry name" value="rSAM_sf"/>
</dbReference>
<dbReference type="SUPFAM" id="SSF102114">
    <property type="entry name" value="Radical SAM enzymes"/>
    <property type="match status" value="1"/>
</dbReference>
<accession>D3RYG7</accession>
<dbReference type="PANTHER" id="PTHR43273:SF2">
    <property type="entry name" value="RADICAL SAM CORE DOMAIN-CONTAINING PROTEIN"/>
    <property type="match status" value="1"/>
</dbReference>
<dbReference type="GO" id="GO:0016491">
    <property type="term" value="F:oxidoreductase activity"/>
    <property type="evidence" value="ECO:0007669"/>
    <property type="project" value="InterPro"/>
</dbReference>
<feature type="domain" description="Radical SAM core" evidence="6">
    <location>
        <begin position="7"/>
        <end position="131"/>
    </location>
</feature>
<dbReference type="InterPro" id="IPR023819">
    <property type="entry name" value="Pep-mod_rSAM_AF0577"/>
</dbReference>
<evidence type="ECO:0000259" key="6">
    <source>
        <dbReference type="Pfam" id="PF04055"/>
    </source>
</evidence>
<dbReference type="HOGENOM" id="CLU_777602_0_0_2"/>
<evidence type="ECO:0000313" key="8">
    <source>
        <dbReference type="Proteomes" id="UP000002613"/>
    </source>
</evidence>
<dbReference type="AlphaFoldDB" id="D3RYG7"/>
<reference evidence="7 8" key="2">
    <citation type="journal article" date="2011" name="Stand. Genomic Sci.">
        <title>Complete genome sequence of Ferroglobus placidus AEDII12DO.</title>
        <authorList>
            <person name="Anderson I."/>
            <person name="Risso C."/>
            <person name="Holmes D."/>
            <person name="Lucas S."/>
            <person name="Copeland A."/>
            <person name="Lapidus A."/>
            <person name="Cheng J.F."/>
            <person name="Bruce D."/>
            <person name="Goodwin L."/>
            <person name="Pitluck S."/>
            <person name="Saunders E."/>
            <person name="Brettin T."/>
            <person name="Detter J.C."/>
            <person name="Han C."/>
            <person name="Tapia R."/>
            <person name="Larimer F."/>
            <person name="Land M."/>
            <person name="Hauser L."/>
            <person name="Woyke T."/>
            <person name="Lovley D."/>
            <person name="Kyrpides N."/>
            <person name="Ivanova N."/>
        </authorList>
    </citation>
    <scope>NUCLEOTIDE SEQUENCE [LARGE SCALE GENOMIC DNA]</scope>
    <source>
        <strain evidence="8">DSM 10642 / AEDII12DO</strain>
    </source>
</reference>
<evidence type="ECO:0000313" key="7">
    <source>
        <dbReference type="EMBL" id="ADC65530.1"/>
    </source>
</evidence>
<protein>
    <submittedName>
        <fullName evidence="7">Radical SAM domain protein</fullName>
    </submittedName>
</protein>
<dbReference type="InterPro" id="IPR007197">
    <property type="entry name" value="rSAM"/>
</dbReference>
<dbReference type="CDD" id="cd01335">
    <property type="entry name" value="Radical_SAM"/>
    <property type="match status" value="1"/>
</dbReference>
<dbReference type="Proteomes" id="UP000002613">
    <property type="component" value="Chromosome"/>
</dbReference>
<dbReference type="RefSeq" id="WP_012965873.1">
    <property type="nucleotide sequence ID" value="NC_013849.1"/>
</dbReference>
<dbReference type="KEGG" id="fpl:Ferp_1379"/>
<keyword evidence="5" id="KW-0411">Iron-sulfur</keyword>
<dbReference type="eggNOG" id="arCOG00938">
    <property type="taxonomic scope" value="Archaea"/>
</dbReference>
<dbReference type="GO" id="GO:0046872">
    <property type="term" value="F:metal ion binding"/>
    <property type="evidence" value="ECO:0007669"/>
    <property type="project" value="UniProtKB-KW"/>
</dbReference>
<gene>
    <name evidence="7" type="ordered locus">Ferp_1379</name>
</gene>
<dbReference type="SFLD" id="SFLDG01104">
    <property type="entry name" value="Uncharacterised_Radical_SAM_Su"/>
    <property type="match status" value="1"/>
</dbReference>
<evidence type="ECO:0000256" key="2">
    <source>
        <dbReference type="ARBA" id="ARBA00022691"/>
    </source>
</evidence>
<reference evidence="8" key="1">
    <citation type="submission" date="2010-02" db="EMBL/GenBank/DDBJ databases">
        <title>Complete sequence of Ferroglobus placidus DSM 10642.</title>
        <authorList>
            <consortium name="US DOE Joint Genome Institute"/>
            <person name="Lucas S."/>
            <person name="Copeland A."/>
            <person name="Lapidus A."/>
            <person name="Cheng J.-F."/>
            <person name="Bruce D."/>
            <person name="Goodwin L."/>
            <person name="Pitluck S."/>
            <person name="Saunders E."/>
            <person name="Brettin T."/>
            <person name="Detter J.C."/>
            <person name="Han C."/>
            <person name="Tapia R."/>
            <person name="Larimer F."/>
            <person name="Land M."/>
            <person name="Hauser L."/>
            <person name="Kyrpides N."/>
            <person name="Ivanova N."/>
            <person name="Holmes D."/>
            <person name="Lovley D."/>
            <person name="Kyrpides N."/>
            <person name="Anderson I.J."/>
            <person name="Woyke T."/>
        </authorList>
    </citation>
    <scope>NUCLEOTIDE SEQUENCE [LARGE SCALE GENOMIC DNA]</scope>
    <source>
        <strain evidence="8">DSM 10642 / AEDII12DO</strain>
    </source>
</reference>
<dbReference type="STRING" id="589924.Ferp_1379"/>
<proteinExistence type="predicted"/>
<dbReference type="PANTHER" id="PTHR43273">
    <property type="entry name" value="ANAEROBIC SULFATASE-MATURATING ENZYME HOMOLOG ASLB-RELATED"/>
    <property type="match status" value="1"/>
</dbReference>
<dbReference type="GeneID" id="8778896"/>
<dbReference type="Gene3D" id="3.20.20.70">
    <property type="entry name" value="Aldolase class I"/>
    <property type="match status" value="1"/>
</dbReference>
<dbReference type="InterPro" id="IPR013785">
    <property type="entry name" value="Aldolase_TIM"/>
</dbReference>
<dbReference type="InterPro" id="IPR023867">
    <property type="entry name" value="Sulphatase_maturase_rSAM"/>
</dbReference>
<evidence type="ECO:0000256" key="3">
    <source>
        <dbReference type="ARBA" id="ARBA00022723"/>
    </source>
</evidence>
<dbReference type="SFLD" id="SFLDG01067">
    <property type="entry name" value="SPASM/twitch_domain_containing"/>
    <property type="match status" value="1"/>
</dbReference>
<dbReference type="GO" id="GO:0051536">
    <property type="term" value="F:iron-sulfur cluster binding"/>
    <property type="evidence" value="ECO:0007669"/>
    <property type="project" value="UniProtKB-KW"/>
</dbReference>
<keyword evidence="4" id="KW-0408">Iron</keyword>
<evidence type="ECO:0000256" key="1">
    <source>
        <dbReference type="ARBA" id="ARBA00001966"/>
    </source>
</evidence>
<dbReference type="EMBL" id="CP001899">
    <property type="protein sequence ID" value="ADC65530.1"/>
    <property type="molecule type" value="Genomic_DNA"/>
</dbReference>
<keyword evidence="3" id="KW-0479">Metal-binding</keyword>
<dbReference type="PaxDb" id="589924-Ferp_1379"/>
<evidence type="ECO:0000256" key="5">
    <source>
        <dbReference type="ARBA" id="ARBA00023014"/>
    </source>
</evidence>
<dbReference type="NCBIfam" id="TIGR04085">
    <property type="entry name" value="rSAM_more_4Fe4S"/>
    <property type="match status" value="1"/>
</dbReference>
<dbReference type="NCBIfam" id="TIGR04084">
    <property type="entry name" value="rSAM_AF0577"/>
    <property type="match status" value="1"/>
</dbReference>